<dbReference type="EC" id="2.7.7.65" evidence="1"/>
<protein>
    <recommendedName>
        <fullName evidence="1">diguanylate cyclase</fullName>
        <ecNumber evidence="1">2.7.7.65</ecNumber>
    </recommendedName>
</protein>
<dbReference type="CDD" id="cd01949">
    <property type="entry name" value="GGDEF"/>
    <property type="match status" value="1"/>
</dbReference>
<dbReference type="Gene3D" id="3.30.450.20">
    <property type="entry name" value="PAS domain"/>
    <property type="match status" value="1"/>
</dbReference>
<dbReference type="Proteomes" id="UP000254764">
    <property type="component" value="Unassembled WGS sequence"/>
</dbReference>
<dbReference type="InterPro" id="IPR029787">
    <property type="entry name" value="Nucleotide_cyclase"/>
</dbReference>
<dbReference type="EMBL" id="UEYP01000007">
    <property type="protein sequence ID" value="SSC68403.1"/>
    <property type="molecule type" value="Genomic_DNA"/>
</dbReference>
<dbReference type="SMART" id="SM00267">
    <property type="entry name" value="GGDEF"/>
    <property type="match status" value="1"/>
</dbReference>
<dbReference type="InterPro" id="IPR035965">
    <property type="entry name" value="PAS-like_dom_sf"/>
</dbReference>
<evidence type="ECO:0000313" key="5">
    <source>
        <dbReference type="Proteomes" id="UP000254764"/>
    </source>
</evidence>
<dbReference type="FunFam" id="3.30.70.270:FF:000001">
    <property type="entry name" value="Diguanylate cyclase domain protein"/>
    <property type="match status" value="1"/>
</dbReference>
<dbReference type="Pfam" id="PF12860">
    <property type="entry name" value="PAS_7"/>
    <property type="match status" value="1"/>
</dbReference>
<dbReference type="InterPro" id="IPR043128">
    <property type="entry name" value="Rev_trsase/Diguanyl_cyclase"/>
</dbReference>
<dbReference type="InterPro" id="IPR050469">
    <property type="entry name" value="Diguanylate_Cyclase"/>
</dbReference>
<reference evidence="5" key="1">
    <citation type="submission" date="2018-07" db="EMBL/GenBank/DDBJ databases">
        <authorList>
            <person name="Peiro R."/>
            <person name="Begona"/>
            <person name="Cbmso G."/>
            <person name="Lopez M."/>
            <person name="Gonzalez S."/>
        </authorList>
    </citation>
    <scope>NUCLEOTIDE SEQUENCE [LARGE SCALE GENOMIC DNA]</scope>
</reference>
<proteinExistence type="predicted"/>
<dbReference type="NCBIfam" id="TIGR00254">
    <property type="entry name" value="GGDEF"/>
    <property type="match status" value="1"/>
</dbReference>
<keyword evidence="5" id="KW-1185">Reference proteome</keyword>
<dbReference type="Gene3D" id="3.30.70.270">
    <property type="match status" value="1"/>
</dbReference>
<evidence type="ECO:0000313" key="4">
    <source>
        <dbReference type="EMBL" id="SSC68403.1"/>
    </source>
</evidence>
<dbReference type="RefSeq" id="WP_210209744.1">
    <property type="nucleotide sequence ID" value="NZ_UEYP01000007.1"/>
</dbReference>
<dbReference type="AlphaFoldDB" id="A0A376AM02"/>
<dbReference type="SUPFAM" id="SSF55785">
    <property type="entry name" value="PYP-like sensor domain (PAS domain)"/>
    <property type="match status" value="1"/>
</dbReference>
<accession>A0A376AM02</accession>
<dbReference type="Pfam" id="PF00990">
    <property type="entry name" value="GGDEF"/>
    <property type="match status" value="1"/>
</dbReference>
<dbReference type="SUPFAM" id="SSF55073">
    <property type="entry name" value="Nucleotide cyclase"/>
    <property type="match status" value="1"/>
</dbReference>
<evidence type="ECO:0000259" key="3">
    <source>
        <dbReference type="PROSITE" id="PS50887"/>
    </source>
</evidence>
<evidence type="ECO:0000256" key="1">
    <source>
        <dbReference type="ARBA" id="ARBA00012528"/>
    </source>
</evidence>
<organism evidence="4 5">
    <name type="scientific">Ciceribacter selenitireducens ATCC BAA-1503</name>
    <dbReference type="NCBI Taxonomy" id="1336235"/>
    <lineage>
        <taxon>Bacteria</taxon>
        <taxon>Pseudomonadati</taxon>
        <taxon>Pseudomonadota</taxon>
        <taxon>Alphaproteobacteria</taxon>
        <taxon>Hyphomicrobiales</taxon>
        <taxon>Rhizobiaceae</taxon>
        <taxon>Ciceribacter</taxon>
    </lineage>
</organism>
<evidence type="ECO:0000256" key="2">
    <source>
        <dbReference type="ARBA" id="ARBA00034247"/>
    </source>
</evidence>
<dbReference type="PANTHER" id="PTHR45138:SF9">
    <property type="entry name" value="DIGUANYLATE CYCLASE DGCM-RELATED"/>
    <property type="match status" value="1"/>
</dbReference>
<dbReference type="STRING" id="1336235.GCA_000518785_02719"/>
<dbReference type="InterPro" id="IPR000160">
    <property type="entry name" value="GGDEF_dom"/>
</dbReference>
<feature type="domain" description="GGDEF" evidence="3">
    <location>
        <begin position="169"/>
        <end position="300"/>
    </location>
</feature>
<sequence length="300" mass="34166">MQIADKLAELREESAALIAVYDAQDRLRYANAAFRKTYFVQPGETPLWSDLWRRNWEAGRGAIIAHPDIDAWLASAISRRGKVPRRSFESDLVDGRWLWIVETVQPDGWMLFIATDITELRRDERELRQLRDLATRASETDELTDISNRRHMWALLENLLGGTHPSTKRQGCLCLFDLDLFKQINDRFGHQAGDTVLVDFARTVQGSIRLRDGFGRIGGEEFMLLMPDTSILHAKKIVDRIFAAIHERRPLPDAQDFAYTFSAGLAEIKAGDTPQAVYSRADQALYQAKHEGRDRLALAA</sequence>
<name>A0A376AM02_9HYPH</name>
<dbReference type="PROSITE" id="PS50887">
    <property type="entry name" value="GGDEF"/>
    <property type="match status" value="1"/>
</dbReference>
<comment type="catalytic activity">
    <reaction evidence="2">
        <text>2 GTP = 3',3'-c-di-GMP + 2 diphosphate</text>
        <dbReference type="Rhea" id="RHEA:24898"/>
        <dbReference type="ChEBI" id="CHEBI:33019"/>
        <dbReference type="ChEBI" id="CHEBI:37565"/>
        <dbReference type="ChEBI" id="CHEBI:58805"/>
        <dbReference type="EC" id="2.7.7.65"/>
    </reaction>
</comment>
<dbReference type="GO" id="GO:0052621">
    <property type="term" value="F:diguanylate cyclase activity"/>
    <property type="evidence" value="ECO:0007669"/>
    <property type="project" value="UniProtKB-EC"/>
</dbReference>
<gene>
    <name evidence="4" type="ORF">RHIZ70_4111</name>
</gene>
<dbReference type="PANTHER" id="PTHR45138">
    <property type="entry name" value="REGULATORY COMPONENTS OF SENSORY TRANSDUCTION SYSTEM"/>
    <property type="match status" value="1"/>
</dbReference>